<dbReference type="InterPro" id="IPR023271">
    <property type="entry name" value="Aquaporin-like"/>
</dbReference>
<evidence type="ECO:0000256" key="4">
    <source>
        <dbReference type="ARBA" id="ARBA00022519"/>
    </source>
</evidence>
<keyword evidence="2" id="KW-0813">Transport</keyword>
<dbReference type="KEGG" id="wne:PIG85_04115"/>
<dbReference type="RefSeq" id="WP_271694772.1">
    <property type="nucleotide sequence ID" value="NZ_CP116394.1"/>
</dbReference>
<evidence type="ECO:0000256" key="7">
    <source>
        <dbReference type="ARBA" id="ARBA00023136"/>
    </source>
</evidence>
<dbReference type="PROSITE" id="PS01006">
    <property type="entry name" value="FORMATE_NITRITE_TP_2"/>
    <property type="match status" value="1"/>
</dbReference>
<dbReference type="Pfam" id="PF01226">
    <property type="entry name" value="Form_Nir_trans"/>
    <property type="match status" value="1"/>
</dbReference>
<dbReference type="EMBL" id="CP116394">
    <property type="protein sequence ID" value="WCE46842.1"/>
    <property type="molecule type" value="Genomic_DNA"/>
</dbReference>
<reference evidence="11" key="1">
    <citation type="submission" date="2023-01" db="EMBL/GenBank/DDBJ databases">
        <title>Comparative Genomic Analysis of the Clinically-Derived Winkia Strain NY0527 Provides Evidence into the Taxonomic Reassignment of Winkia neuii and Characterizes Their Virulence Traits.</title>
        <authorList>
            <person name="Cai X."/>
            <person name="Peng Y."/>
            <person name="Li M."/>
            <person name="Qiu Y."/>
            <person name="Wang Y."/>
            <person name="Xu L."/>
            <person name="Hou Q."/>
        </authorList>
    </citation>
    <scope>NUCLEOTIDE SEQUENCE</scope>
    <source>
        <strain evidence="11">NY0527</strain>
    </source>
</reference>
<accession>A0AB38XRP3</accession>
<organism evidence="11 12">
    <name type="scientific">Winkia neuii subsp. anitrata</name>
    <dbReference type="NCBI Taxonomy" id="29318"/>
    <lineage>
        <taxon>Bacteria</taxon>
        <taxon>Bacillati</taxon>
        <taxon>Actinomycetota</taxon>
        <taxon>Actinomycetes</taxon>
        <taxon>Actinomycetales</taxon>
        <taxon>Actinomycetaceae</taxon>
        <taxon>Winkia</taxon>
    </lineage>
</organism>
<feature type="transmembrane region" description="Helical" evidence="10">
    <location>
        <begin position="173"/>
        <end position="193"/>
    </location>
</feature>
<comment type="similarity">
    <text evidence="9">Belongs to the FNT transporter (TC 1.A.16) family.</text>
</comment>
<name>A0AB38XRP3_9ACTO</name>
<evidence type="ECO:0000313" key="11">
    <source>
        <dbReference type="EMBL" id="WCE46842.1"/>
    </source>
</evidence>
<dbReference type="AlphaFoldDB" id="A0AB38XRP3"/>
<proteinExistence type="inferred from homology"/>
<evidence type="ECO:0000256" key="5">
    <source>
        <dbReference type="ARBA" id="ARBA00022692"/>
    </source>
</evidence>
<feature type="transmembrane region" description="Helical" evidence="10">
    <location>
        <begin position="200"/>
        <end position="227"/>
    </location>
</feature>
<evidence type="ECO:0000256" key="3">
    <source>
        <dbReference type="ARBA" id="ARBA00022475"/>
    </source>
</evidence>
<dbReference type="NCBIfam" id="TIGR00790">
    <property type="entry name" value="fnt"/>
    <property type="match status" value="1"/>
</dbReference>
<protein>
    <submittedName>
        <fullName evidence="11">Formate transporter FocA</fullName>
    </submittedName>
</protein>
<evidence type="ECO:0000256" key="1">
    <source>
        <dbReference type="ARBA" id="ARBA00004429"/>
    </source>
</evidence>
<dbReference type="Gene3D" id="1.20.1080.10">
    <property type="entry name" value="Glycerol uptake facilitator protein"/>
    <property type="match status" value="1"/>
</dbReference>
<keyword evidence="6 10" id="KW-1133">Transmembrane helix</keyword>
<dbReference type="InterPro" id="IPR024002">
    <property type="entry name" value="For/NO2_transpt_CS"/>
</dbReference>
<keyword evidence="7 10" id="KW-0472">Membrane</keyword>
<feature type="transmembrane region" description="Helical" evidence="10">
    <location>
        <begin position="77"/>
        <end position="98"/>
    </location>
</feature>
<dbReference type="PANTHER" id="PTHR30520">
    <property type="entry name" value="FORMATE TRANSPORTER-RELATED"/>
    <property type="match status" value="1"/>
</dbReference>
<evidence type="ECO:0000256" key="9">
    <source>
        <dbReference type="ARBA" id="ARBA00049660"/>
    </source>
</evidence>
<evidence type="ECO:0000256" key="8">
    <source>
        <dbReference type="ARBA" id="ARBA00035914"/>
    </source>
</evidence>
<evidence type="ECO:0000256" key="2">
    <source>
        <dbReference type="ARBA" id="ARBA00022448"/>
    </source>
</evidence>
<evidence type="ECO:0000256" key="10">
    <source>
        <dbReference type="SAM" id="Phobius"/>
    </source>
</evidence>
<feature type="transmembrane region" description="Helical" evidence="10">
    <location>
        <begin position="119"/>
        <end position="142"/>
    </location>
</feature>
<keyword evidence="5 10" id="KW-0812">Transmembrane</keyword>
<sequence length="274" mass="28523">MNTQVNAPSEKLVMSSPVETLKTATSAMAGKAGVANTKPLNTFLLAIAAGAYIGLGFIFFTTVQMGADKLPLGVAKLMGGLVFSVGLILVVITGADLFTSTTMSLIAKASGRLTWAKLLKHWAIVYVGNFVGSLLVVALAYFGNLQAGGKGAFGQVIVNTATAKVSHTPIESFVLGIGCNLLVCLAVWLTFAGKTVADKILAIVGPISAFVAAGFEHSVANMFMIPYGLILGYGGQLTFSNFLLVNLLPVTLGNILGGGVFVGLFYWIINRPAE</sequence>
<comment type="catalytic activity">
    <reaction evidence="8">
        <text>formate(in) = formate(out)</text>
        <dbReference type="Rhea" id="RHEA:29679"/>
        <dbReference type="ChEBI" id="CHEBI:15740"/>
    </reaction>
</comment>
<dbReference type="GO" id="GO:0005886">
    <property type="term" value="C:plasma membrane"/>
    <property type="evidence" value="ECO:0007669"/>
    <property type="project" value="UniProtKB-SubCell"/>
</dbReference>
<dbReference type="Proteomes" id="UP001211044">
    <property type="component" value="Chromosome"/>
</dbReference>
<dbReference type="PANTHER" id="PTHR30520:SF10">
    <property type="entry name" value="FORMATE CHANNEL FOCA-RELATED"/>
    <property type="match status" value="1"/>
</dbReference>
<keyword evidence="4" id="KW-0997">Cell inner membrane</keyword>
<dbReference type="GO" id="GO:0015499">
    <property type="term" value="F:formate transmembrane transporter activity"/>
    <property type="evidence" value="ECO:0007669"/>
    <property type="project" value="TreeGrafter"/>
</dbReference>
<evidence type="ECO:0000256" key="6">
    <source>
        <dbReference type="ARBA" id="ARBA00022989"/>
    </source>
</evidence>
<gene>
    <name evidence="11" type="ORF">PIG85_04115</name>
</gene>
<comment type="subcellular location">
    <subcellularLocation>
        <location evidence="1">Cell inner membrane</location>
        <topology evidence="1">Multi-pass membrane protein</topology>
    </subcellularLocation>
</comment>
<feature type="transmembrane region" description="Helical" evidence="10">
    <location>
        <begin position="247"/>
        <end position="269"/>
    </location>
</feature>
<dbReference type="InterPro" id="IPR000292">
    <property type="entry name" value="For/NO2_transpt"/>
</dbReference>
<keyword evidence="3" id="KW-1003">Cell membrane</keyword>
<feature type="transmembrane region" description="Helical" evidence="10">
    <location>
        <begin position="43"/>
        <end position="65"/>
    </location>
</feature>
<evidence type="ECO:0000313" key="12">
    <source>
        <dbReference type="Proteomes" id="UP001211044"/>
    </source>
</evidence>
<dbReference type="PROSITE" id="PS01005">
    <property type="entry name" value="FORMATE_NITRITE_TP_1"/>
    <property type="match status" value="1"/>
</dbReference>